<comment type="caution">
    <text evidence="2">The sequence shown here is derived from an EMBL/GenBank/DDBJ whole genome shotgun (WGS) entry which is preliminary data.</text>
</comment>
<name>A0A8J6C265_DIALT</name>
<dbReference type="EMBL" id="JAGTXO010000056">
    <property type="protein sequence ID" value="KAG8458169.1"/>
    <property type="molecule type" value="Genomic_DNA"/>
</dbReference>
<dbReference type="InterPro" id="IPR000048">
    <property type="entry name" value="IQ_motif_EF-hand-BS"/>
</dbReference>
<organism evidence="2 3">
    <name type="scientific">Diacronema lutheri</name>
    <name type="common">Unicellular marine alga</name>
    <name type="synonym">Monochrysis lutheri</name>
    <dbReference type="NCBI Taxonomy" id="2081491"/>
    <lineage>
        <taxon>Eukaryota</taxon>
        <taxon>Haptista</taxon>
        <taxon>Haptophyta</taxon>
        <taxon>Pavlovophyceae</taxon>
        <taxon>Pavlovales</taxon>
        <taxon>Pavlovaceae</taxon>
        <taxon>Diacronema</taxon>
    </lineage>
</organism>
<sequence length="1376" mass="142987">MEESDEALGELIFRFCAVDARAGERLEAAAQLAHALLRLPPADFLRASTSLRKAGAAPALVRALRDATELEFLATPAPALCGALALAATLAGATARAALEPRVSVSLAHAATDGALRLALREAGVTAPLALLLEAIDPLARLYAHAAAEHLALDPGVALELCAAAPLRSLERAAAEDGRFEPPSSGARRTGVAPTEDEVFASIAAHAAGALANVLVHVTAACARSRVRPPRVRADARAAAHQRLDAAAVRARREAATSVQAAARGRRAREQAAALRAAAATVAAEAQRAESARAALAIIAELVAAEARDIATRERAPGAADALARAHVTGDTFPRRAGAERASAAHEPGANRPPARHAPPARRGSSARGAPLDVRLGRLVEIDDALRSALQADDGAPFARGVGPIPVRHLHSTVVREFYRLRHLAAIVIQARWRGVSERARTLAALDELIERRAARGAAHDAAATRIQATARGMPARAARRAARVAAASARAAAMGAAVARRALRAAAADAVTEAEALPDGSLARETLEAEAFWLDATPLIDPKRLLQLRAREAHAATVIQCRARVHIAQRVLWARRERARRQRRSGAAALIQAVARGMSARMAARLARAERRRLSKHVAAMRIQTIHRTLRERTKFERGKQRARSAAARAERRAWAAARIQAAVRGAKGRERARLYARYRKRSALHVRSPLQAERARRRAARLALAAATVTRARTLQARAATLAAPERAGGDASGVAAGGALSGAVPDAVDAVALQVASPARQLPHVRQSSRAAPLGVGVRAKAGLRLHQAKYVLDAQQAAAASLLQAQQRMRVTRRAFVGARDRARLNEALRALARAGALAHARGSVISDTAYPGARHVRLRNTFMLRKGAILVLAPGEPNQELRRNDGCGYAFVDAPLRMMHAEGESVVQVPREIEAEVLAKLPNALLVSPPPQVPAVYFATSPAEVAAALGANAAPGHPASAAPQRAAAGARAAGARPHTALGPRRAQLEPVRRQSAGCYGSDGSFDDGGVDGAAADGAARGRRARPRAPGAASAPSRLEEEARLAERLLDAEAALLGGYGSYHAGSYSGSYSGSYTGGYSSGCDGAYGAVPGTPLRAWGWSGEQAEAEARAPPHRKLELIPLAPHPAAGGGACVAASAPLIAPPACGVRPAHLVGASGAGDGWCAEGSGWASIEAPASPPQPLFAAEYRRVGYVGPNNTSHRLPPARRRAPPAARAGSARSAAARGGYGAFGGYHEELSLGALAGTLALPEPVLRAGSAAPCHYPNLKPSASASAYVSVLKVGRERPVERRLPPPRPTSGPRLLVGGLPDPRTGVASAQRRPATAHGHTGGAQPSRGADGLVGCAGSNGSGGGGDAIDDIDSVELIYTHPR</sequence>
<feature type="region of interest" description="Disordered" evidence="1">
    <location>
        <begin position="1014"/>
        <end position="1044"/>
    </location>
</feature>
<feature type="compositionally biased region" description="Low complexity" evidence="1">
    <location>
        <begin position="1032"/>
        <end position="1041"/>
    </location>
</feature>
<feature type="compositionally biased region" description="Low complexity" evidence="1">
    <location>
        <begin position="959"/>
        <end position="982"/>
    </location>
</feature>
<keyword evidence="3" id="KW-1185">Reference proteome</keyword>
<feature type="region of interest" description="Disordered" evidence="1">
    <location>
        <begin position="1292"/>
        <end position="1365"/>
    </location>
</feature>
<evidence type="ECO:0000313" key="3">
    <source>
        <dbReference type="Proteomes" id="UP000751190"/>
    </source>
</evidence>
<feature type="region of interest" description="Disordered" evidence="1">
    <location>
        <begin position="336"/>
        <end position="369"/>
    </location>
</feature>
<proteinExistence type="predicted"/>
<feature type="compositionally biased region" description="Gly residues" evidence="1">
    <location>
        <begin position="1351"/>
        <end position="1360"/>
    </location>
</feature>
<feature type="region of interest" description="Disordered" evidence="1">
    <location>
        <begin position="959"/>
        <end position="995"/>
    </location>
</feature>
<dbReference type="SMART" id="SM00015">
    <property type="entry name" value="IQ"/>
    <property type="match status" value="7"/>
</dbReference>
<reference evidence="2" key="1">
    <citation type="submission" date="2021-05" db="EMBL/GenBank/DDBJ databases">
        <title>The genome of the haptophyte Pavlova lutheri (Diacronema luteri, Pavlovales) - a model for lipid biosynthesis in eukaryotic algae.</title>
        <authorList>
            <person name="Hulatt C.J."/>
            <person name="Posewitz M.C."/>
        </authorList>
    </citation>
    <scope>NUCLEOTIDE SEQUENCE</scope>
    <source>
        <strain evidence="2">NIVA-4/92</strain>
    </source>
</reference>
<evidence type="ECO:0000313" key="2">
    <source>
        <dbReference type="EMBL" id="KAG8458169.1"/>
    </source>
</evidence>
<dbReference type="PROSITE" id="PS50096">
    <property type="entry name" value="IQ"/>
    <property type="match status" value="5"/>
</dbReference>
<feature type="region of interest" description="Disordered" evidence="1">
    <location>
        <begin position="1201"/>
        <end position="1224"/>
    </location>
</feature>
<gene>
    <name evidence="2" type="ORF">KFE25_011700</name>
</gene>
<protein>
    <submittedName>
        <fullName evidence="2">Uncharacterized protein</fullName>
    </submittedName>
</protein>
<accession>A0A8J6C265</accession>
<evidence type="ECO:0000256" key="1">
    <source>
        <dbReference type="SAM" id="MobiDB-lite"/>
    </source>
</evidence>
<dbReference type="Proteomes" id="UP000751190">
    <property type="component" value="Unassembled WGS sequence"/>
</dbReference>